<sequence>MKTKYDKILWLPLIILFIGACEVNKMEEYENVPAIYFANETNGQQDSLSYSFFILDTLIKRDTIHIKVCTMGLPTDHVRPIKLAQINTPDSNAAVPGVDYVPFDDPEIKDSMIIPSGAVSAEIPVILLRNKDLALSEKSLEIEVESNDYFRPLVS</sequence>
<dbReference type="InterPro" id="IPR032299">
    <property type="entry name" value="DUF4843"/>
</dbReference>
<keyword evidence="2" id="KW-1185">Reference proteome</keyword>
<dbReference type="Pfam" id="PF16132">
    <property type="entry name" value="DUF4843"/>
    <property type="match status" value="1"/>
</dbReference>
<protein>
    <submittedName>
        <fullName evidence="1">DUF4843 domain-containing protein</fullName>
    </submittedName>
</protein>
<evidence type="ECO:0000313" key="1">
    <source>
        <dbReference type="EMBL" id="MCO6026622.1"/>
    </source>
</evidence>
<organism evidence="1 2">
    <name type="scientific">Segatella cerevisiae</name>
    <dbReference type="NCBI Taxonomy" id="2053716"/>
    <lineage>
        <taxon>Bacteria</taxon>
        <taxon>Pseudomonadati</taxon>
        <taxon>Bacteroidota</taxon>
        <taxon>Bacteroidia</taxon>
        <taxon>Bacteroidales</taxon>
        <taxon>Prevotellaceae</taxon>
        <taxon>Segatella</taxon>
    </lineage>
</organism>
<dbReference type="RefSeq" id="WP_252761971.1">
    <property type="nucleotide sequence ID" value="NZ_JAMXLY010000093.1"/>
</dbReference>
<comment type="caution">
    <text evidence="1">The sequence shown here is derived from an EMBL/GenBank/DDBJ whole genome shotgun (WGS) entry which is preliminary data.</text>
</comment>
<proteinExistence type="predicted"/>
<dbReference type="PROSITE" id="PS51257">
    <property type="entry name" value="PROKAR_LIPOPROTEIN"/>
    <property type="match status" value="1"/>
</dbReference>
<evidence type="ECO:0000313" key="2">
    <source>
        <dbReference type="Proteomes" id="UP001204015"/>
    </source>
</evidence>
<accession>A0ABT1BZV1</accession>
<gene>
    <name evidence="1" type="ORF">NG821_12395</name>
</gene>
<dbReference type="Proteomes" id="UP001204015">
    <property type="component" value="Unassembled WGS sequence"/>
</dbReference>
<name>A0ABT1BZV1_9BACT</name>
<reference evidence="1 2" key="1">
    <citation type="submission" date="2022-06" db="EMBL/GenBank/DDBJ databases">
        <title>A taxonomic note on the genus Prevotella: Description of four novel genera and emended description of the genera Hallella and Xylanibacter.</title>
        <authorList>
            <person name="Hitch T.C.A."/>
        </authorList>
    </citation>
    <scope>NUCLEOTIDE SEQUENCE [LARGE SCALE GENOMIC DNA]</scope>
    <source>
        <strain evidence="1 2">DSM 100619</strain>
    </source>
</reference>
<dbReference type="EMBL" id="JAMXLY010000093">
    <property type="protein sequence ID" value="MCO6026622.1"/>
    <property type="molecule type" value="Genomic_DNA"/>
</dbReference>